<evidence type="ECO:0000313" key="7">
    <source>
        <dbReference type="EMBL" id="KJY73994.1"/>
    </source>
</evidence>
<dbReference type="PANTHER" id="PTHR42789">
    <property type="entry name" value="D-ISOMER SPECIFIC 2-HYDROXYACID DEHYDROGENASE FAMILY PROTEIN (AFU_ORTHOLOGUE AFUA_6G10090)"/>
    <property type="match status" value="1"/>
</dbReference>
<dbReference type="Pfam" id="PF00389">
    <property type="entry name" value="2-Hacid_dh"/>
    <property type="match status" value="1"/>
</dbReference>
<evidence type="ECO:0000256" key="1">
    <source>
        <dbReference type="ARBA" id="ARBA00005854"/>
    </source>
</evidence>
<feature type="domain" description="D-isomer specific 2-hydroxyacid dehydrogenase catalytic" evidence="5">
    <location>
        <begin position="13"/>
        <end position="314"/>
    </location>
</feature>
<dbReference type="SUPFAM" id="SSF51735">
    <property type="entry name" value="NAD(P)-binding Rossmann-fold domains"/>
    <property type="match status" value="1"/>
</dbReference>
<dbReference type="AlphaFoldDB" id="A0A837G8Z1"/>
<dbReference type="GO" id="GO:0016616">
    <property type="term" value="F:oxidoreductase activity, acting on the CH-OH group of donors, NAD or NADP as acceptor"/>
    <property type="evidence" value="ECO:0007669"/>
    <property type="project" value="InterPro"/>
</dbReference>
<dbReference type="InterPro" id="IPR006139">
    <property type="entry name" value="D-isomer_2_OHA_DH_cat_dom"/>
</dbReference>
<feature type="domain" description="D-isomer specific 2-hydroxyacid dehydrogenase NAD-binding" evidence="6">
    <location>
        <begin position="111"/>
        <end position="289"/>
    </location>
</feature>
<reference evidence="7" key="1">
    <citation type="journal article" date="2015" name="BMC Genomics">
        <title>Genome mining reveals unlocked bioactive potential of marine Gram-negative bacteria.</title>
        <authorList>
            <person name="Machado H."/>
            <person name="Sonnenschein E.C."/>
            <person name="Melchiorsen J."/>
            <person name="Gram L."/>
        </authorList>
    </citation>
    <scope>NUCLEOTIDE SEQUENCE</scope>
    <source>
        <strain evidence="7">S2052</strain>
    </source>
</reference>
<proteinExistence type="inferred from homology"/>
<name>A0A837G8Z1_9VIBR</name>
<accession>A0A837G8Z1</accession>
<keyword evidence="3" id="KW-0520">NAD</keyword>
<comment type="caution">
    <text evidence="7">The sequence shown here is derived from an EMBL/GenBank/DDBJ whole genome shotgun (WGS) entry which is preliminary data.</text>
</comment>
<dbReference type="GO" id="GO:0051287">
    <property type="term" value="F:NAD binding"/>
    <property type="evidence" value="ECO:0007669"/>
    <property type="project" value="InterPro"/>
</dbReference>
<evidence type="ECO:0000259" key="6">
    <source>
        <dbReference type="Pfam" id="PF02826"/>
    </source>
</evidence>
<evidence type="ECO:0000259" key="5">
    <source>
        <dbReference type="Pfam" id="PF00389"/>
    </source>
</evidence>
<dbReference type="SUPFAM" id="SSF52283">
    <property type="entry name" value="Formate/glycerate dehydrogenase catalytic domain-like"/>
    <property type="match status" value="1"/>
</dbReference>
<dbReference type="Pfam" id="PF02826">
    <property type="entry name" value="2-Hacid_dh_C"/>
    <property type="match status" value="1"/>
</dbReference>
<evidence type="ECO:0000256" key="3">
    <source>
        <dbReference type="ARBA" id="ARBA00023027"/>
    </source>
</evidence>
<keyword evidence="2 4" id="KW-0560">Oxidoreductase</keyword>
<dbReference type="PANTHER" id="PTHR42789:SF1">
    <property type="entry name" value="D-ISOMER SPECIFIC 2-HYDROXYACID DEHYDROGENASE FAMILY PROTEIN (AFU_ORTHOLOGUE AFUA_6G10090)"/>
    <property type="match status" value="1"/>
</dbReference>
<dbReference type="EMBL" id="JXXR01000010">
    <property type="protein sequence ID" value="KJY73994.1"/>
    <property type="molecule type" value="Genomic_DNA"/>
</dbReference>
<gene>
    <name evidence="7" type="ORF">TW71_09845</name>
</gene>
<dbReference type="RefSeq" id="WP_045985749.1">
    <property type="nucleotide sequence ID" value="NZ_CP063052.1"/>
</dbReference>
<dbReference type="InterPro" id="IPR036291">
    <property type="entry name" value="NAD(P)-bd_dom_sf"/>
</dbReference>
<evidence type="ECO:0000256" key="4">
    <source>
        <dbReference type="RuleBase" id="RU003719"/>
    </source>
</evidence>
<dbReference type="Gene3D" id="3.40.50.720">
    <property type="entry name" value="NAD(P)-binding Rossmann-like Domain"/>
    <property type="match status" value="2"/>
</dbReference>
<protein>
    <submittedName>
        <fullName evidence="7">3-phosphoglycerate dehydrogenase</fullName>
    </submittedName>
</protein>
<sequence length="325" mass="36504">MRIAILDDYQDQVRHLDCYKKLNDHDVTVFSDIPSNESQLIEQLQPFEVLVLIRERTIITPNLLKNLPNLKLISQIGKISNHLNLTDCDQHQVAVAEGIGSPIAPSELCWSLIMAASRHIPAYLERFKQGHWQQSGQPTLGRTLNGQTLGIWGFGKIGQRIAKYAEVFGMQVMVWGSESSRQNAVEMGYQAASSRETFFEQCDVISLHLRLNDATRHIVSQKDLDAMKSDSLLVNISRAELIEPNALYQTLATAPTKQAAVDVFEYEPATQDNEPLLSLPNVVATPHLGYVEQGSYELYFQHAFDNILSFAKGDYSNIANAYILE</sequence>
<dbReference type="InterPro" id="IPR006140">
    <property type="entry name" value="D-isomer_DH_NAD-bd"/>
</dbReference>
<dbReference type="InterPro" id="IPR050857">
    <property type="entry name" value="D-2-hydroxyacid_DH"/>
</dbReference>
<dbReference type="CDD" id="cd12169">
    <property type="entry name" value="PGDH_like_1"/>
    <property type="match status" value="1"/>
</dbReference>
<evidence type="ECO:0000256" key="2">
    <source>
        <dbReference type="ARBA" id="ARBA00023002"/>
    </source>
</evidence>
<organism evidence="7">
    <name type="scientific">Vibrio coralliilyticus</name>
    <dbReference type="NCBI Taxonomy" id="190893"/>
    <lineage>
        <taxon>Bacteria</taxon>
        <taxon>Pseudomonadati</taxon>
        <taxon>Pseudomonadota</taxon>
        <taxon>Gammaproteobacteria</taxon>
        <taxon>Vibrionales</taxon>
        <taxon>Vibrionaceae</taxon>
        <taxon>Vibrio</taxon>
    </lineage>
</organism>
<comment type="similarity">
    <text evidence="1 4">Belongs to the D-isomer specific 2-hydroxyacid dehydrogenase family.</text>
</comment>